<dbReference type="InterPro" id="IPR006976">
    <property type="entry name" value="VanZ-like"/>
</dbReference>
<keyword evidence="1" id="KW-0812">Transmembrane</keyword>
<evidence type="ECO:0000259" key="2">
    <source>
        <dbReference type="Pfam" id="PF04892"/>
    </source>
</evidence>
<feature type="transmembrane region" description="Helical" evidence="1">
    <location>
        <begin position="106"/>
        <end position="126"/>
    </location>
</feature>
<dbReference type="AlphaFoldDB" id="A0A1M5VX74"/>
<dbReference type="Pfam" id="PF04892">
    <property type="entry name" value="VanZ"/>
    <property type="match status" value="1"/>
</dbReference>
<dbReference type="EMBL" id="FQXP01000005">
    <property type="protein sequence ID" value="SHH79584.1"/>
    <property type="molecule type" value="Genomic_DNA"/>
</dbReference>
<feature type="domain" description="VanZ-like" evidence="2">
    <location>
        <begin position="1"/>
        <end position="122"/>
    </location>
</feature>
<evidence type="ECO:0000313" key="3">
    <source>
        <dbReference type="EMBL" id="SHH79584.1"/>
    </source>
</evidence>
<accession>A0A1M5VX74</accession>
<organism evidence="3 4">
    <name type="scientific">Clostridium collagenovorans DSM 3089</name>
    <dbReference type="NCBI Taxonomy" id="1121306"/>
    <lineage>
        <taxon>Bacteria</taxon>
        <taxon>Bacillati</taxon>
        <taxon>Bacillota</taxon>
        <taxon>Clostridia</taxon>
        <taxon>Eubacteriales</taxon>
        <taxon>Clostridiaceae</taxon>
        <taxon>Clostridium</taxon>
    </lineage>
</organism>
<dbReference type="OrthoDB" id="291892at2"/>
<reference evidence="3 4" key="1">
    <citation type="submission" date="2016-11" db="EMBL/GenBank/DDBJ databases">
        <authorList>
            <person name="Jaros S."/>
            <person name="Januszkiewicz K."/>
            <person name="Wedrychowicz H."/>
        </authorList>
    </citation>
    <scope>NUCLEOTIDE SEQUENCE [LARGE SCALE GENOMIC DNA]</scope>
    <source>
        <strain evidence="3 4">DSM 3089</strain>
    </source>
</reference>
<protein>
    <submittedName>
        <fullName evidence="3">VanZ like family protein</fullName>
    </submittedName>
</protein>
<dbReference type="Proteomes" id="UP000184526">
    <property type="component" value="Unassembled WGS sequence"/>
</dbReference>
<name>A0A1M5VX74_9CLOT</name>
<sequence>MSIIFKFSNDNASASNEKSSTVIMILNFLGIDLNSTLGEFSQLFIRKAAHITEYFILCFFIYEALKIDFSDKLLYILSILFTFFYAATDEFHQLFVVGRSGQIKDIFIDTTGAIIFLILVLIKKYIAIGIKAKNKFE</sequence>
<dbReference type="STRING" id="1121306.SAMN02745196_01406"/>
<evidence type="ECO:0000256" key="1">
    <source>
        <dbReference type="SAM" id="Phobius"/>
    </source>
</evidence>
<proteinExistence type="predicted"/>
<gene>
    <name evidence="3" type="ORF">SAMN02745196_01406</name>
</gene>
<feature type="transmembrane region" description="Helical" evidence="1">
    <location>
        <begin position="69"/>
        <end position="86"/>
    </location>
</feature>
<keyword evidence="1" id="KW-1133">Transmembrane helix</keyword>
<evidence type="ECO:0000313" key="4">
    <source>
        <dbReference type="Proteomes" id="UP000184526"/>
    </source>
</evidence>
<keyword evidence="4" id="KW-1185">Reference proteome</keyword>
<keyword evidence="1" id="KW-0472">Membrane</keyword>
<dbReference type="NCBIfam" id="NF037970">
    <property type="entry name" value="vanZ_1"/>
    <property type="match status" value="1"/>
</dbReference>